<dbReference type="Proteomes" id="UP000504606">
    <property type="component" value="Unplaced"/>
</dbReference>
<evidence type="ECO:0000256" key="48">
    <source>
        <dbReference type="ARBA" id="ARBA00049109"/>
    </source>
</evidence>
<dbReference type="InterPro" id="IPR014030">
    <property type="entry name" value="Ketoacyl_synth_N"/>
</dbReference>
<evidence type="ECO:0000256" key="43">
    <source>
        <dbReference type="ARBA" id="ARBA00048650"/>
    </source>
</evidence>
<keyword evidence="11" id="KW-0702">S-nitrosylation</keyword>
<dbReference type="Gene3D" id="3.40.50.720">
    <property type="entry name" value="NAD(P)-binding Rossmann-like Domain"/>
    <property type="match status" value="1"/>
</dbReference>
<evidence type="ECO:0000256" key="35">
    <source>
        <dbReference type="ARBA" id="ARBA00047953"/>
    </source>
</evidence>
<evidence type="ECO:0000256" key="51">
    <source>
        <dbReference type="ARBA" id="ARBA00049414"/>
    </source>
</evidence>
<evidence type="ECO:0000256" key="44">
    <source>
        <dbReference type="ARBA" id="ARBA00048691"/>
    </source>
</evidence>
<dbReference type="PROSITE" id="PS52004">
    <property type="entry name" value="KS3_2"/>
    <property type="match status" value="1"/>
</dbReference>
<dbReference type="Gene3D" id="1.10.1200.10">
    <property type="entry name" value="ACP-like"/>
    <property type="match status" value="1"/>
</dbReference>
<dbReference type="InterPro" id="IPR020841">
    <property type="entry name" value="PKS_Beta-ketoAc_synthase_dom"/>
</dbReference>
<comment type="catalytic activity">
    <reaction evidence="48">
        <text>decanoyl-[ACP] + malonyl-[ACP] + H(+) = 3-oxododecanoyl-[ACP] + holo-[ACP] + CO2</text>
        <dbReference type="Rhea" id="RHEA:41868"/>
        <dbReference type="Rhea" id="RHEA-COMP:9623"/>
        <dbReference type="Rhea" id="RHEA-COMP:9640"/>
        <dbReference type="Rhea" id="RHEA-COMP:9641"/>
        <dbReference type="Rhea" id="RHEA-COMP:9685"/>
        <dbReference type="ChEBI" id="CHEBI:15378"/>
        <dbReference type="ChEBI" id="CHEBI:16526"/>
        <dbReference type="ChEBI" id="CHEBI:64479"/>
        <dbReference type="ChEBI" id="CHEBI:78449"/>
        <dbReference type="ChEBI" id="CHEBI:78468"/>
        <dbReference type="ChEBI" id="CHEBI:78469"/>
    </reaction>
    <physiologicalReaction direction="left-to-right" evidence="48">
        <dbReference type="Rhea" id="RHEA:41869"/>
    </physiologicalReaction>
</comment>
<dbReference type="PROSITE" id="PS50075">
    <property type="entry name" value="CARRIER"/>
    <property type="match status" value="1"/>
</dbReference>
<dbReference type="SUPFAM" id="SSF52151">
    <property type="entry name" value="FabD/lysophospholipase-like"/>
    <property type="match status" value="1"/>
</dbReference>
<evidence type="ECO:0000256" key="42">
    <source>
        <dbReference type="ARBA" id="ARBA00048571"/>
    </source>
</evidence>
<comment type="catalytic activity">
    <reaction evidence="39">
        <text>tetradecanoyl-[ACP] + H2O = tetradecanoate + holo-[ACP] + H(+)</text>
        <dbReference type="Rhea" id="RHEA:30123"/>
        <dbReference type="Rhea" id="RHEA-COMP:9648"/>
        <dbReference type="Rhea" id="RHEA-COMP:9685"/>
        <dbReference type="ChEBI" id="CHEBI:15377"/>
        <dbReference type="ChEBI" id="CHEBI:15378"/>
        <dbReference type="ChEBI" id="CHEBI:30807"/>
        <dbReference type="ChEBI" id="CHEBI:64479"/>
        <dbReference type="ChEBI" id="CHEBI:78477"/>
        <dbReference type="EC" id="3.1.2.14"/>
    </reaction>
    <physiologicalReaction direction="left-to-right" evidence="39">
        <dbReference type="Rhea" id="RHEA:30124"/>
    </physiologicalReaction>
</comment>
<dbReference type="Pfam" id="PF00109">
    <property type="entry name" value="ketoacyl-synt"/>
    <property type="match status" value="1"/>
</dbReference>
<dbReference type="Pfam" id="PF16197">
    <property type="entry name" value="KAsynt_C_assoc"/>
    <property type="match status" value="1"/>
</dbReference>
<evidence type="ECO:0000256" key="46">
    <source>
        <dbReference type="ARBA" id="ARBA00048935"/>
    </source>
</evidence>
<dbReference type="GO" id="GO:0004313">
    <property type="term" value="F:[acyl-carrier-protein] S-acetyltransferase activity"/>
    <property type="evidence" value="ECO:0007669"/>
    <property type="project" value="UniProtKB-EC"/>
</dbReference>
<dbReference type="GO" id="GO:0031177">
    <property type="term" value="F:phosphopantetheine binding"/>
    <property type="evidence" value="ECO:0007669"/>
    <property type="project" value="InterPro"/>
</dbReference>
<sequence>MAPPACAPVAKDDAIPAGIRNGMRLAQPGPGEEVVISGLAGMLPDSDNVYEFRDKLYNKVDLVSDDDRRWKLDHPEIPQRTGKINNVGKFDAAFFGIHYKQAHAMDPMCRLLLEKSYEAIVDAGVNPGSLYGTKTGVFIGACFSESEKTWFYEKLEVNGFGITGCSRAMLANRISYWLGVNGPSYTVDSACSSSLYAMEHAYKSIRDGHCDMAIVGGCNLCLHPYVSLQFSRLGVLSRDGTCKSFDENANGYCRSEAIVVVFLQKSKDAKRIYATLVHAKTNCDGYKEQGITYPSGQMQQRLLEEFYQECGVDPRTLGFVEAHGTGTKVGDPEELAALDTVFCTGRKDPLWIGSIKSSIGHSEPASGLCSVTKCILCMETGNLVPNIHFHNARKGVKGFEEGRMRVVTDSTPWPGGLIGINSFGFGGANCHVLLRSNPKEKVNGGQPKDKIPRVVAVSGRTREAVDTILNDIESRPVDAEFARLLHDVHAEEIPGHLYRGYAVLGAQDKHRETEFFPGEPRPVWFVFSGMGSQWPAMAASLLQLPVFKAAVEGCHQTLQSKGVDVMQILTSKDSKTFDNILNSFVGIAAVQIGLVDVLRCVGVEPDRIIGHSVGELACAYADGSFTAEQTILAAYYRGLASLETDFQRGAMAAVALGYKAMKALCPPDVEVACHNSADSCTVSGPADVVEALIADLAKKGIAAKEVNCSNIAYHSRFVSKALPRLRKYLDQVIPSPAPRSERWLSTSVPEKDWASPAARLSSAEYHSNSLVNPVLFEEVLQHVPEDALLLEIAPSPILLDVLRRALHEDNVVIPLTQRDSKDATSNLLAALGKTFIAGCQPKLHNLYPAVAFPVSRGTPMLSPLVRWEHSEDWYVTSYRMQEKIKSGERTVIINVNDEEQEYYTGHVIDGRNLFPATGYLDLVWETVGLMRGEIYTDVNIVFEDVRFHRATNISKEGNIEFIVMVQKASGSFEVVEGGAAIVTGRVYVPEDVNKEMVDLPPPEKPTGKDLIDMQGRDVYKELRLRGYNYSGLFRSVVNIDNLGLTGKVAWHNNFVAFMDNMLQLQIMQVDTRGLFVPTSLQKLVIDAKAHADAVAAASAGLEEDKTPELFAYVIPEIELIRSGGVEVRGLKASAIQRRKPLGEPVLETYQFLPHTQPPKDRELDRKSALRFAMHVAMESIQSIKLKTVEIVDAESREEDGLLSPIMSEILGDLPLIQAEVQLLAPANHPLITEDLPSNIVVEDKKLDKEQGAIVVMATNLSSRTDVLQAALGSILEGGFVLSREKPGAKLVDGLEVCVDQVYGEERIVLLRKSAPLKEAPIVINVTETHFDWLEQLKDAMKDEKSTKKVIVVAQGEPENGIIGLVNCIRKEPPTGDRCRGVFIVDKNAPPFAVDHPLYAAQLAKDLATSVLKGGQWGSYRHLPMDPNPMITAEHAYVNVGIRGDLSTLKWFQGSIDPHKPIQLTEDQEFVHVYYSALNFRDIMTATGKLATEVAAHGRLNQECVQGLEFAGRTRDGRRVMGMMARGALSNMIICDKTLIWDVPDDWSLEEAVTIPVVYGTSYFALQRAARMQKGETVLIHAGSGGVGQAAINIALHAGCVVYTTVGTPEKREFIKQRYPQLTDANIFDSRSCSFEQDVMTATNGRGVDMVLNSLAEEKLQASVRCLAHGGRFLEIGKFDLANNNPLGMEMFLKETSFHGIMLDNLFEATPEEKIEVHNIVKDGMLDGGVRPLTREVFPYDQVEEAFRFMAAGKHIGKVLIKIRDEEADRLAKPTLWPMMAVPRFSCFKNASYVVCGGLGGFGLELADWLVLRDCRKIVLTSRTGLRTGYQALRIRTWRSYGVEVVISTADITTEAGCKQLLQEANKLGPVLAIFNLAVVLRDAMLENQTPEEFATSHAPKADSTRYLDKLTRTMCPALEHFVCFSSVSCGRGNAGQTNYGMANSVMERICERRRAEGLPGVAVQWGAIGEVGLVAEMQEEHTELVIGGTLQQRISSCLYVLDSFLRQPCPVVASMVVAEKRAGSGSGGNVVDAVVNILGLRDLKTVSLHSTLAELGMDSMMAVEIKQTLEREFEVFLTAQDIRSLTFAKLQEIAKASAEEGGSPKEQVVSHSELREEALRYLMKSIGSEDMAEQPVIHMPSKAPQDAKNPVAPVFLIPGIEGMAVMLKSLCEYIKAPTLVLQLPYNDEKNTTIQDFARSVYKHVKSRLAPKESFKLVGYSFGGMVSTELVRLLEQDGHVGELVLLDGAPAGMQELTKVWIKEDGNTTELEMAVLLGLLVELKIAPPPKLREDLFKLPTWESRVEHFLAITPNTPGYSKDHKKNACVSFVNRSKAANDYKTPSTEKLRSSITLIRPTNQTFKHDREDYGLTDLFAQDTIPVHFVEGDHNTMLDNVETAAIINAVLVEGTAGNKTFGDKVAADSRLSAKSQ</sequence>
<dbReference type="PANTHER" id="PTHR43775">
    <property type="entry name" value="FATTY ACID SYNTHASE"/>
    <property type="match status" value="1"/>
</dbReference>
<dbReference type="GO" id="GO:0006633">
    <property type="term" value="P:fatty acid biosynthetic process"/>
    <property type="evidence" value="ECO:0007669"/>
    <property type="project" value="InterPro"/>
</dbReference>
<comment type="catalytic activity">
    <reaction evidence="40">
        <text>(2E)-octenoyl-[ACP] + NADPH + H(+) = octanoyl-[ACP] + NADP(+)</text>
        <dbReference type="Rhea" id="RHEA:41848"/>
        <dbReference type="Rhea" id="RHEA-COMP:9635"/>
        <dbReference type="Rhea" id="RHEA-COMP:9636"/>
        <dbReference type="ChEBI" id="CHEBI:15378"/>
        <dbReference type="ChEBI" id="CHEBI:57783"/>
        <dbReference type="ChEBI" id="CHEBI:58349"/>
        <dbReference type="ChEBI" id="CHEBI:78462"/>
        <dbReference type="ChEBI" id="CHEBI:78463"/>
    </reaction>
    <physiologicalReaction direction="left-to-right" evidence="40">
        <dbReference type="Rhea" id="RHEA:41849"/>
    </physiologicalReaction>
</comment>
<comment type="catalytic activity">
    <reaction evidence="32">
        <text>dodecanoyl-[ACP] + malonyl-[ACP] + H(+) = 3-oxotetradecanoyl-[ACP] + holo-[ACP] + CO2</text>
        <dbReference type="Rhea" id="RHEA:41884"/>
        <dbReference type="Rhea" id="RHEA-COMP:9623"/>
        <dbReference type="Rhea" id="RHEA-COMP:9644"/>
        <dbReference type="Rhea" id="RHEA-COMP:9645"/>
        <dbReference type="Rhea" id="RHEA-COMP:9685"/>
        <dbReference type="ChEBI" id="CHEBI:15378"/>
        <dbReference type="ChEBI" id="CHEBI:16526"/>
        <dbReference type="ChEBI" id="CHEBI:64479"/>
        <dbReference type="ChEBI" id="CHEBI:65264"/>
        <dbReference type="ChEBI" id="CHEBI:78449"/>
        <dbReference type="ChEBI" id="CHEBI:78473"/>
    </reaction>
    <physiologicalReaction direction="left-to-right" evidence="32">
        <dbReference type="Rhea" id="RHEA:41885"/>
    </physiologicalReaction>
</comment>
<dbReference type="OrthoDB" id="329835at2759"/>
<accession>A0A9C6XB73</accession>
<evidence type="ECO:0000256" key="23">
    <source>
        <dbReference type="ARBA" id="ARBA00023402"/>
    </source>
</evidence>
<dbReference type="SMART" id="SM00825">
    <property type="entry name" value="PKS_KS"/>
    <property type="match status" value="1"/>
</dbReference>
<evidence type="ECO:0000256" key="7">
    <source>
        <dbReference type="ARBA" id="ARBA00018769"/>
    </source>
</evidence>
<comment type="catalytic activity">
    <reaction evidence="30">
        <text>tetradecanoyl-[ACP] + malonyl-[ACP] + H(+) = 3-oxohexadecanoyl-[ACP] + holo-[ACP] + CO2</text>
        <dbReference type="Rhea" id="RHEA:41900"/>
        <dbReference type="Rhea" id="RHEA-COMP:9623"/>
        <dbReference type="Rhea" id="RHEA-COMP:9648"/>
        <dbReference type="Rhea" id="RHEA-COMP:9649"/>
        <dbReference type="Rhea" id="RHEA-COMP:9685"/>
        <dbReference type="ChEBI" id="CHEBI:15378"/>
        <dbReference type="ChEBI" id="CHEBI:16526"/>
        <dbReference type="ChEBI" id="CHEBI:64479"/>
        <dbReference type="ChEBI" id="CHEBI:78449"/>
        <dbReference type="ChEBI" id="CHEBI:78477"/>
        <dbReference type="ChEBI" id="CHEBI:78478"/>
    </reaction>
    <physiologicalReaction direction="left-to-right" evidence="30">
        <dbReference type="Rhea" id="RHEA:41901"/>
    </physiologicalReaction>
</comment>
<comment type="catalytic activity">
    <reaction evidence="41">
        <text>a fatty acyl-[ACP] + malonyl-[ACP] + H(+) = a 3-oxoacyl-[ACP] + holo-[ACP] + CO2</text>
        <dbReference type="Rhea" id="RHEA:22836"/>
        <dbReference type="Rhea" id="RHEA-COMP:9623"/>
        <dbReference type="Rhea" id="RHEA-COMP:9685"/>
        <dbReference type="Rhea" id="RHEA-COMP:9916"/>
        <dbReference type="Rhea" id="RHEA-COMP:14125"/>
        <dbReference type="ChEBI" id="CHEBI:15378"/>
        <dbReference type="ChEBI" id="CHEBI:16526"/>
        <dbReference type="ChEBI" id="CHEBI:64479"/>
        <dbReference type="ChEBI" id="CHEBI:78449"/>
        <dbReference type="ChEBI" id="CHEBI:78776"/>
        <dbReference type="ChEBI" id="CHEBI:138651"/>
        <dbReference type="EC" id="2.3.1.41"/>
    </reaction>
    <physiologicalReaction direction="left-to-right" evidence="41">
        <dbReference type="Rhea" id="RHEA:22837"/>
    </physiologicalReaction>
</comment>
<dbReference type="InterPro" id="IPR014031">
    <property type="entry name" value="Ketoacyl_synth_C"/>
</dbReference>
<dbReference type="InterPro" id="IPR036291">
    <property type="entry name" value="NAD(P)-bd_dom_sf"/>
</dbReference>
<dbReference type="EC" id="1.1.1.100" evidence="5"/>
<dbReference type="InterPro" id="IPR014043">
    <property type="entry name" value="Acyl_transferase_dom"/>
</dbReference>
<dbReference type="GO" id="GO:0141148">
    <property type="term" value="F:enoyl-[acyl-carrier-protein] reductase (NADPH) activity"/>
    <property type="evidence" value="ECO:0007669"/>
    <property type="project" value="UniProtKB-EC"/>
</dbReference>
<evidence type="ECO:0000256" key="5">
    <source>
        <dbReference type="ARBA" id="ARBA00012948"/>
    </source>
</evidence>
<dbReference type="FunFam" id="3.40.50.720:FF:000209">
    <property type="entry name" value="Polyketide synthase Pks12"/>
    <property type="match status" value="1"/>
</dbReference>
<comment type="catalytic activity">
    <reaction evidence="29">
        <text>3-oxodecanoyl-[ACP] + NADPH + H(+) = (3R)-hydroxydecanoyl-[ACP] + NADP(+)</text>
        <dbReference type="Rhea" id="RHEA:41856"/>
        <dbReference type="Rhea" id="RHEA-COMP:9637"/>
        <dbReference type="Rhea" id="RHEA-COMP:9638"/>
        <dbReference type="ChEBI" id="CHEBI:15378"/>
        <dbReference type="ChEBI" id="CHEBI:57783"/>
        <dbReference type="ChEBI" id="CHEBI:58349"/>
        <dbReference type="ChEBI" id="CHEBI:78464"/>
        <dbReference type="ChEBI" id="CHEBI:78466"/>
    </reaction>
    <physiologicalReaction direction="left-to-right" evidence="29">
        <dbReference type="Rhea" id="RHEA:41857"/>
    </physiologicalReaction>
</comment>
<evidence type="ECO:0000256" key="47">
    <source>
        <dbReference type="ARBA" id="ARBA00049019"/>
    </source>
</evidence>
<comment type="catalytic activity">
    <reaction evidence="23">
        <text>(3R)-hydroxybutanoyl-[ACP] = (2E)-butenoyl-[ACP] + H2O</text>
        <dbReference type="Rhea" id="RHEA:41808"/>
        <dbReference type="Rhea" id="RHEA-COMP:9626"/>
        <dbReference type="Rhea" id="RHEA-COMP:9627"/>
        <dbReference type="ChEBI" id="CHEBI:15377"/>
        <dbReference type="ChEBI" id="CHEBI:78451"/>
        <dbReference type="ChEBI" id="CHEBI:78453"/>
    </reaction>
    <physiologicalReaction direction="left-to-right" evidence="23">
        <dbReference type="Rhea" id="RHEA:41809"/>
    </physiologicalReaction>
</comment>
<comment type="catalytic activity">
    <reaction evidence="26">
        <text>3-oxooctadecanoyl-[ACP] + NADPH + H(+) = (3R)-hydroxyoctadecanoyl-[ACP] + NADP(+)</text>
        <dbReference type="Rhea" id="RHEA:41920"/>
        <dbReference type="Rhea" id="RHEA-COMP:9653"/>
        <dbReference type="Rhea" id="RHEA-COMP:9654"/>
        <dbReference type="ChEBI" id="CHEBI:15378"/>
        <dbReference type="ChEBI" id="CHEBI:57783"/>
        <dbReference type="ChEBI" id="CHEBI:58349"/>
        <dbReference type="ChEBI" id="CHEBI:78487"/>
        <dbReference type="ChEBI" id="CHEBI:78488"/>
    </reaction>
    <physiologicalReaction direction="left-to-right" evidence="26">
        <dbReference type="Rhea" id="RHEA:41921"/>
    </physiologicalReaction>
</comment>
<comment type="catalytic activity">
    <reaction evidence="50">
        <text>3-oxododecanoyl-[ACP] + NADPH + H(+) = (3R)-hydroxydodecanoyl-[ACP] + NADP(+)</text>
        <dbReference type="Rhea" id="RHEA:41872"/>
        <dbReference type="Rhea" id="RHEA-COMP:9641"/>
        <dbReference type="Rhea" id="RHEA-COMP:9642"/>
        <dbReference type="ChEBI" id="CHEBI:15378"/>
        <dbReference type="ChEBI" id="CHEBI:57783"/>
        <dbReference type="ChEBI" id="CHEBI:58349"/>
        <dbReference type="ChEBI" id="CHEBI:78469"/>
        <dbReference type="ChEBI" id="CHEBI:78470"/>
    </reaction>
    <physiologicalReaction direction="left-to-right" evidence="50">
        <dbReference type="Rhea" id="RHEA:41873"/>
    </physiologicalReaction>
</comment>
<evidence type="ECO:0000256" key="11">
    <source>
        <dbReference type="ARBA" id="ARBA00022799"/>
    </source>
</evidence>
<evidence type="ECO:0000256" key="4">
    <source>
        <dbReference type="ARBA" id="ARBA00012873"/>
    </source>
</evidence>
<evidence type="ECO:0000256" key="9">
    <source>
        <dbReference type="ARBA" id="ARBA00022553"/>
    </source>
</evidence>
<evidence type="ECO:0000259" key="57">
    <source>
        <dbReference type="PROSITE" id="PS50075"/>
    </source>
</evidence>
<comment type="catalytic activity">
    <reaction evidence="19">
        <text>a (3R)-hydroxyacyl-[ACP] = a (2E)-enoyl-[ACP] + H2O</text>
        <dbReference type="Rhea" id="RHEA:13097"/>
        <dbReference type="Rhea" id="RHEA-COMP:9925"/>
        <dbReference type="Rhea" id="RHEA-COMP:9945"/>
        <dbReference type="ChEBI" id="CHEBI:15377"/>
        <dbReference type="ChEBI" id="CHEBI:78784"/>
        <dbReference type="ChEBI" id="CHEBI:78827"/>
        <dbReference type="EC" id="4.2.1.59"/>
    </reaction>
    <physiologicalReaction direction="left-to-right" evidence="19">
        <dbReference type="Rhea" id="RHEA:13098"/>
    </physiologicalReaction>
</comment>
<comment type="catalytic activity">
    <reaction evidence="28">
        <text>a (3R)-hydroxyacyl-[ACP] + NADP(+) = a 3-oxoacyl-[ACP] + NADPH + H(+)</text>
        <dbReference type="Rhea" id="RHEA:17397"/>
        <dbReference type="Rhea" id="RHEA-COMP:9916"/>
        <dbReference type="Rhea" id="RHEA-COMP:9945"/>
        <dbReference type="ChEBI" id="CHEBI:15378"/>
        <dbReference type="ChEBI" id="CHEBI:57783"/>
        <dbReference type="ChEBI" id="CHEBI:58349"/>
        <dbReference type="ChEBI" id="CHEBI:78776"/>
        <dbReference type="ChEBI" id="CHEBI:78827"/>
        <dbReference type="EC" id="1.1.1.100"/>
    </reaction>
    <physiologicalReaction direction="right-to-left" evidence="28">
        <dbReference type="Rhea" id="RHEA:17399"/>
    </physiologicalReaction>
</comment>
<evidence type="ECO:0000256" key="36">
    <source>
        <dbReference type="ARBA" id="ARBA00047961"/>
    </source>
</evidence>
<keyword evidence="14" id="KW-0511">Multifunctional enzyme</keyword>
<protein>
    <recommendedName>
        <fullName evidence="7">Fatty acid synthase</fullName>
        <ecNumber evidence="5">1.1.1.100</ecNumber>
        <ecNumber evidence="2">1.3.1.39</ecNumber>
        <ecNumber evidence="6">2.3.1.41</ecNumber>
        <ecNumber evidence="4">2.3.1.85</ecNumber>
        <ecNumber evidence="3">3.1.2.14</ecNumber>
    </recommendedName>
</protein>
<evidence type="ECO:0000256" key="28">
    <source>
        <dbReference type="ARBA" id="ARBA00047400"/>
    </source>
</evidence>
<dbReference type="CDD" id="cd08954">
    <property type="entry name" value="KR_1_FAS_SDR_x"/>
    <property type="match status" value="1"/>
</dbReference>
<dbReference type="EC" id="2.3.1.85" evidence="4"/>
<dbReference type="InterPro" id="IPR009081">
    <property type="entry name" value="PP-bd_ACP"/>
</dbReference>
<reference evidence="61" key="1">
    <citation type="journal article" date="2018" name="Proc. Natl. Acad. Sci. U.S.A.">
        <title>Phylogenomics and the evolution of hemipteroid insects.</title>
        <authorList>
            <person name="Johnson K.P."/>
            <person name="Dietrich C.H."/>
            <person name="Friedrich F."/>
            <person name="Beutel R.G."/>
            <person name="Wipfler B."/>
            <person name="Peters R.S."/>
            <person name="Allen J.M."/>
            <person name="Petersen M."/>
            <person name="Donath A."/>
            <person name="Walden K.K."/>
            <person name="Kozlov A.M."/>
            <person name="Podsiadlowski L."/>
            <person name="Mayer C."/>
            <person name="Meusemann K."/>
            <person name="Vasilikopoulos A."/>
            <person name="Waterhouse R.M."/>
            <person name="Cameron S.L."/>
            <person name="Weirauch C."/>
            <person name="Swanson D.R."/>
            <person name="Percy D.M."/>
            <person name="Hardy N.B."/>
            <person name="Terry I."/>
            <person name="Liu S."/>
            <person name="Zhou X."/>
            <person name="Misof B."/>
            <person name="Robertson H.M."/>
            <person name="Yoshizawa K."/>
        </authorList>
    </citation>
    <scope>NUCLEOTIDE SEQUENCE</scope>
    <source>
        <tissue evidence="61">Whole organism</tissue>
    </source>
</reference>
<dbReference type="PANTHER" id="PTHR43775:SF23">
    <property type="entry name" value="FATTY ACID SYNTHASE 3"/>
    <property type="match status" value="1"/>
</dbReference>
<dbReference type="SMART" id="SM00822">
    <property type="entry name" value="PKS_KR"/>
    <property type="match status" value="1"/>
</dbReference>
<dbReference type="EC" id="2.3.1.41" evidence="6"/>
<evidence type="ECO:0000256" key="20">
    <source>
        <dbReference type="ARBA" id="ARBA00023398"/>
    </source>
</evidence>
<evidence type="ECO:0000256" key="27">
    <source>
        <dbReference type="ARBA" id="ARBA00047394"/>
    </source>
</evidence>
<comment type="catalytic activity">
    <reaction evidence="38">
        <text>(2E)-dodecenoyl-[ACP] + NADPH + H(+) = dodecanoyl-[ACP] + NADP(+)</text>
        <dbReference type="Rhea" id="RHEA:41880"/>
        <dbReference type="Rhea" id="RHEA-COMP:9643"/>
        <dbReference type="Rhea" id="RHEA-COMP:9644"/>
        <dbReference type="ChEBI" id="CHEBI:15378"/>
        <dbReference type="ChEBI" id="CHEBI:57783"/>
        <dbReference type="ChEBI" id="CHEBI:58349"/>
        <dbReference type="ChEBI" id="CHEBI:65264"/>
        <dbReference type="ChEBI" id="CHEBI:78472"/>
    </reaction>
    <physiologicalReaction direction="left-to-right" evidence="38">
        <dbReference type="Rhea" id="RHEA:41881"/>
    </physiologicalReaction>
</comment>
<keyword evidence="10" id="KW-0808">Transferase</keyword>
<feature type="active site" description="Proton acceptor; for dehydratase activity" evidence="56">
    <location>
        <position position="906"/>
    </location>
</feature>
<evidence type="ECO:0000256" key="14">
    <source>
        <dbReference type="ARBA" id="ARBA00023268"/>
    </source>
</evidence>
<dbReference type="InterPro" id="IPR032821">
    <property type="entry name" value="PKS_assoc"/>
</dbReference>
<comment type="catalytic activity">
    <reaction evidence="36">
        <text>acetyl-[ACP] + malonyl-[ACP] + H(+) = 3-oxobutanoyl-[ACP] + holo-[ACP] + CO2</text>
        <dbReference type="Rhea" id="RHEA:41800"/>
        <dbReference type="Rhea" id="RHEA-COMP:9621"/>
        <dbReference type="Rhea" id="RHEA-COMP:9623"/>
        <dbReference type="Rhea" id="RHEA-COMP:9625"/>
        <dbReference type="Rhea" id="RHEA-COMP:9685"/>
        <dbReference type="ChEBI" id="CHEBI:15378"/>
        <dbReference type="ChEBI" id="CHEBI:16526"/>
        <dbReference type="ChEBI" id="CHEBI:64479"/>
        <dbReference type="ChEBI" id="CHEBI:78446"/>
        <dbReference type="ChEBI" id="CHEBI:78449"/>
        <dbReference type="ChEBI" id="CHEBI:78450"/>
    </reaction>
    <physiologicalReaction direction="left-to-right" evidence="36">
        <dbReference type="Rhea" id="RHEA:41801"/>
    </physiologicalReaction>
</comment>
<dbReference type="Gene3D" id="3.40.47.10">
    <property type="match status" value="1"/>
</dbReference>
<dbReference type="Gene3D" id="3.90.180.10">
    <property type="entry name" value="Medium-chain alcohol dehydrogenases, catalytic domain"/>
    <property type="match status" value="1"/>
</dbReference>
<dbReference type="InterPro" id="IPR011032">
    <property type="entry name" value="GroES-like_sf"/>
</dbReference>
<dbReference type="Pfam" id="PF13602">
    <property type="entry name" value="ADH_zinc_N_2"/>
    <property type="match status" value="1"/>
</dbReference>
<comment type="catalytic activity">
    <reaction evidence="37">
        <text>hexadecanoyl-[ACP] + malonyl-[ACP] + H(+) = 3-oxooctadecanoyl-[ACP] + holo-[ACP] + CO2</text>
        <dbReference type="Rhea" id="RHEA:41916"/>
        <dbReference type="Rhea" id="RHEA-COMP:9623"/>
        <dbReference type="Rhea" id="RHEA-COMP:9652"/>
        <dbReference type="Rhea" id="RHEA-COMP:9653"/>
        <dbReference type="Rhea" id="RHEA-COMP:9685"/>
        <dbReference type="ChEBI" id="CHEBI:15378"/>
        <dbReference type="ChEBI" id="CHEBI:16526"/>
        <dbReference type="ChEBI" id="CHEBI:64479"/>
        <dbReference type="ChEBI" id="CHEBI:78449"/>
        <dbReference type="ChEBI" id="CHEBI:78483"/>
        <dbReference type="ChEBI" id="CHEBI:78487"/>
    </reaction>
    <physiologicalReaction direction="left-to-right" evidence="37">
        <dbReference type="Rhea" id="RHEA:41917"/>
    </physiologicalReaction>
</comment>
<comment type="catalytic activity">
    <reaction evidence="15">
        <text>(3R)-hydroxyoctanoyl-[ACP] = (2E)-octenoyl-[ACP] + H2O</text>
        <dbReference type="Rhea" id="RHEA:41844"/>
        <dbReference type="Rhea" id="RHEA-COMP:9634"/>
        <dbReference type="Rhea" id="RHEA-COMP:9635"/>
        <dbReference type="ChEBI" id="CHEBI:15377"/>
        <dbReference type="ChEBI" id="CHEBI:78461"/>
        <dbReference type="ChEBI" id="CHEBI:78462"/>
    </reaction>
    <physiologicalReaction direction="left-to-right" evidence="15">
        <dbReference type="Rhea" id="RHEA:41845"/>
    </physiologicalReaction>
</comment>
<dbReference type="InterPro" id="IPR020806">
    <property type="entry name" value="PKS_PP-bd"/>
</dbReference>
<feature type="domain" description="Ketosynthase family 3 (KS3)" evidence="58">
    <location>
        <begin position="31"/>
        <end position="436"/>
    </location>
</feature>
<dbReference type="Pfam" id="PF00550">
    <property type="entry name" value="PP-binding"/>
    <property type="match status" value="1"/>
</dbReference>
<dbReference type="SUPFAM" id="SSF55048">
    <property type="entry name" value="Probable ACP-binding domain of malonyl-CoA ACP transacylase"/>
    <property type="match status" value="1"/>
</dbReference>
<evidence type="ECO:0000256" key="37">
    <source>
        <dbReference type="ARBA" id="ARBA00048051"/>
    </source>
</evidence>
<dbReference type="InterPro" id="IPR016035">
    <property type="entry name" value="Acyl_Trfase/lysoPLipase"/>
</dbReference>
<evidence type="ECO:0000259" key="58">
    <source>
        <dbReference type="PROSITE" id="PS52004"/>
    </source>
</evidence>
<dbReference type="InterPro" id="IPR016039">
    <property type="entry name" value="Thiolase-like"/>
</dbReference>
<feature type="region of interest" description="C-terminal hotdog fold" evidence="56">
    <location>
        <begin position="1008"/>
        <end position="1136"/>
    </location>
</feature>
<evidence type="ECO:0000256" key="40">
    <source>
        <dbReference type="ARBA" id="ARBA00048420"/>
    </source>
</evidence>
<evidence type="ECO:0000256" key="13">
    <source>
        <dbReference type="ARBA" id="ARBA00022990"/>
    </source>
</evidence>
<evidence type="ECO:0000256" key="16">
    <source>
        <dbReference type="ARBA" id="ARBA00023351"/>
    </source>
</evidence>
<evidence type="ECO:0000256" key="21">
    <source>
        <dbReference type="ARBA" id="ARBA00023399"/>
    </source>
</evidence>
<evidence type="ECO:0000256" key="50">
    <source>
        <dbReference type="ARBA" id="ARBA00049263"/>
    </source>
</evidence>
<evidence type="ECO:0000256" key="18">
    <source>
        <dbReference type="ARBA" id="ARBA00023388"/>
    </source>
</evidence>
<evidence type="ECO:0000259" key="59">
    <source>
        <dbReference type="PROSITE" id="PS52019"/>
    </source>
</evidence>
<feature type="active site" description="Proton donor; for dehydratase activity" evidence="56">
    <location>
        <position position="1059"/>
    </location>
</feature>
<dbReference type="KEGG" id="foc:113217410"/>
<dbReference type="FunFam" id="1.10.1200.10:FF:000013">
    <property type="entry name" value="Fatty acid synthase"/>
    <property type="match status" value="1"/>
</dbReference>
<comment type="catalytic activity">
    <reaction evidence="25">
        <text>acetyl-CoA + n malonyl-CoA + 2n NADPH + 2n H(+) = a long-chain fatty acid + (n+1) CoA + n CO2 + 2n NADP(+).</text>
        <dbReference type="EC" id="2.3.1.85"/>
    </reaction>
</comment>
<dbReference type="InterPro" id="IPR018201">
    <property type="entry name" value="Ketoacyl_synth_AS"/>
</dbReference>
<comment type="catalytic activity">
    <reaction evidence="31">
        <text>(2E)-butenoyl-[ACP] + NADPH + H(+) = butanoyl-[ACP] + NADP(+)</text>
        <dbReference type="Rhea" id="RHEA:41812"/>
        <dbReference type="Rhea" id="RHEA-COMP:9627"/>
        <dbReference type="Rhea" id="RHEA-COMP:9628"/>
        <dbReference type="ChEBI" id="CHEBI:15378"/>
        <dbReference type="ChEBI" id="CHEBI:57783"/>
        <dbReference type="ChEBI" id="CHEBI:58349"/>
        <dbReference type="ChEBI" id="CHEBI:78453"/>
        <dbReference type="ChEBI" id="CHEBI:78454"/>
    </reaction>
    <physiologicalReaction direction="left-to-right" evidence="31">
        <dbReference type="Rhea" id="RHEA:41813"/>
    </physiologicalReaction>
</comment>
<dbReference type="SUPFAM" id="SSF50129">
    <property type="entry name" value="GroES-like"/>
    <property type="match status" value="1"/>
</dbReference>
<comment type="catalytic activity">
    <reaction evidence="52">
        <text>3-oxooctanoyl-[ACP] + NADPH + H(+) = (3R)-hydroxyoctanoyl-[ACP] + NADP(+)</text>
        <dbReference type="Rhea" id="RHEA:41840"/>
        <dbReference type="Rhea" id="RHEA-COMP:9633"/>
        <dbReference type="Rhea" id="RHEA-COMP:9634"/>
        <dbReference type="ChEBI" id="CHEBI:15378"/>
        <dbReference type="ChEBI" id="CHEBI:57783"/>
        <dbReference type="ChEBI" id="CHEBI:58349"/>
        <dbReference type="ChEBI" id="CHEBI:78460"/>
        <dbReference type="ChEBI" id="CHEBI:78461"/>
    </reaction>
    <physiologicalReaction direction="left-to-right" evidence="52">
        <dbReference type="Rhea" id="RHEA:41841"/>
    </physiologicalReaction>
</comment>
<dbReference type="InterPro" id="IPR020843">
    <property type="entry name" value="ER"/>
</dbReference>
<evidence type="ECO:0000256" key="56">
    <source>
        <dbReference type="PROSITE-ProRule" id="PRU01363"/>
    </source>
</evidence>
<evidence type="ECO:0000256" key="26">
    <source>
        <dbReference type="ARBA" id="ARBA00047300"/>
    </source>
</evidence>
<comment type="catalytic activity">
    <reaction evidence="34">
        <text>(2E)-hexenoyl-[ACP] + NADPH + H(+) = hexanoyl-[ACP] + NADP(+)</text>
        <dbReference type="Rhea" id="RHEA:41832"/>
        <dbReference type="Rhea" id="RHEA-COMP:9631"/>
        <dbReference type="Rhea" id="RHEA-COMP:9632"/>
        <dbReference type="ChEBI" id="CHEBI:15378"/>
        <dbReference type="ChEBI" id="CHEBI:57783"/>
        <dbReference type="ChEBI" id="CHEBI:58349"/>
        <dbReference type="ChEBI" id="CHEBI:78458"/>
        <dbReference type="ChEBI" id="CHEBI:78459"/>
    </reaction>
    <physiologicalReaction direction="left-to-right" evidence="34">
        <dbReference type="Rhea" id="RHEA:41833"/>
    </physiologicalReaction>
</comment>
<evidence type="ECO:0000256" key="10">
    <source>
        <dbReference type="ARBA" id="ARBA00022679"/>
    </source>
</evidence>
<dbReference type="InterPro" id="IPR049391">
    <property type="entry name" value="FAS_pseudo-KR"/>
</dbReference>
<dbReference type="InterPro" id="IPR057326">
    <property type="entry name" value="KR_dom"/>
</dbReference>
<evidence type="ECO:0000256" key="22">
    <source>
        <dbReference type="ARBA" id="ARBA00023401"/>
    </source>
</evidence>
<keyword evidence="8" id="KW-0596">Phosphopantetheine</keyword>
<evidence type="ECO:0000256" key="15">
    <source>
        <dbReference type="ARBA" id="ARBA00023332"/>
    </source>
</evidence>
<comment type="catalytic activity">
    <reaction evidence="44">
        <text>holo-[ACP] + acetyl-CoA = acetyl-[ACP] + CoA</text>
        <dbReference type="Rhea" id="RHEA:41788"/>
        <dbReference type="Rhea" id="RHEA-COMP:9621"/>
        <dbReference type="Rhea" id="RHEA-COMP:9685"/>
        <dbReference type="ChEBI" id="CHEBI:57287"/>
        <dbReference type="ChEBI" id="CHEBI:57288"/>
        <dbReference type="ChEBI" id="CHEBI:64479"/>
        <dbReference type="ChEBI" id="CHEBI:78446"/>
        <dbReference type="EC" id="2.3.1.38"/>
    </reaction>
    <physiologicalReaction direction="left-to-right" evidence="44">
        <dbReference type="Rhea" id="RHEA:41789"/>
    </physiologicalReaction>
</comment>
<dbReference type="Gene3D" id="3.40.366.10">
    <property type="entry name" value="Malonyl-Coenzyme A Acyl Carrier Protein, domain 2"/>
    <property type="match status" value="1"/>
</dbReference>
<comment type="catalytic activity">
    <reaction evidence="53">
        <text>butanoyl-[ACP] + malonyl-[ACP] + H(+) = 3-oxohexanoyl-[ACP] + holo-[ACP] + CO2</text>
        <dbReference type="Rhea" id="RHEA:41820"/>
        <dbReference type="Rhea" id="RHEA-COMP:9623"/>
        <dbReference type="Rhea" id="RHEA-COMP:9628"/>
        <dbReference type="Rhea" id="RHEA-COMP:9629"/>
        <dbReference type="Rhea" id="RHEA-COMP:9685"/>
        <dbReference type="ChEBI" id="CHEBI:15378"/>
        <dbReference type="ChEBI" id="CHEBI:16526"/>
        <dbReference type="ChEBI" id="CHEBI:64479"/>
        <dbReference type="ChEBI" id="CHEBI:78449"/>
        <dbReference type="ChEBI" id="CHEBI:78454"/>
        <dbReference type="ChEBI" id="CHEBI:78456"/>
    </reaction>
    <physiologicalReaction direction="left-to-right" evidence="53">
        <dbReference type="Rhea" id="RHEA:41821"/>
    </physiologicalReaction>
</comment>
<dbReference type="PROSITE" id="PS50007">
    <property type="entry name" value="PIPLC_X_DOMAIN"/>
    <property type="match status" value="1"/>
</dbReference>
<proteinExistence type="predicted"/>
<comment type="catalytic activity">
    <reaction evidence="35">
        <text>3-oxobutanoyl-[ACP] + NADPH + H(+) = (3R)-hydroxybutanoyl-[ACP] + NADP(+)</text>
        <dbReference type="Rhea" id="RHEA:41804"/>
        <dbReference type="Rhea" id="RHEA-COMP:9625"/>
        <dbReference type="Rhea" id="RHEA-COMP:9626"/>
        <dbReference type="ChEBI" id="CHEBI:15378"/>
        <dbReference type="ChEBI" id="CHEBI:57783"/>
        <dbReference type="ChEBI" id="CHEBI:58349"/>
        <dbReference type="ChEBI" id="CHEBI:78450"/>
        <dbReference type="ChEBI" id="CHEBI:78451"/>
    </reaction>
    <physiologicalReaction direction="left-to-right" evidence="35">
        <dbReference type="Rhea" id="RHEA:41805"/>
    </physiologicalReaction>
</comment>
<evidence type="ECO:0000256" key="39">
    <source>
        <dbReference type="ARBA" id="ARBA00048289"/>
    </source>
</evidence>
<comment type="catalytic activity">
    <reaction evidence="22">
        <text>(3R)-hydroxyhexadecanoyl-[ACP] = (2E)-hexadecenoyl-[ACP] + H2O</text>
        <dbReference type="Rhea" id="RHEA:41908"/>
        <dbReference type="Rhea" id="RHEA-COMP:9650"/>
        <dbReference type="Rhea" id="RHEA-COMP:9651"/>
        <dbReference type="ChEBI" id="CHEBI:15377"/>
        <dbReference type="ChEBI" id="CHEBI:78480"/>
        <dbReference type="ChEBI" id="CHEBI:78481"/>
    </reaction>
    <physiologicalReaction direction="left-to-right" evidence="22">
        <dbReference type="Rhea" id="RHEA:41909"/>
    </physiologicalReaction>
</comment>
<comment type="catalytic activity">
    <reaction evidence="51">
        <text>3-oxohexadecanoyl-[ACP] + NADPH + H(+) = (3R)-hydroxyhexadecanoyl-[ACP] + NADP(+)</text>
        <dbReference type="Rhea" id="RHEA:41904"/>
        <dbReference type="Rhea" id="RHEA-COMP:9649"/>
        <dbReference type="Rhea" id="RHEA-COMP:9650"/>
        <dbReference type="ChEBI" id="CHEBI:15378"/>
        <dbReference type="ChEBI" id="CHEBI:57783"/>
        <dbReference type="ChEBI" id="CHEBI:58349"/>
        <dbReference type="ChEBI" id="CHEBI:78478"/>
        <dbReference type="ChEBI" id="CHEBI:78480"/>
    </reaction>
    <physiologicalReaction direction="left-to-right" evidence="51">
        <dbReference type="Rhea" id="RHEA:41905"/>
    </physiologicalReaction>
</comment>
<evidence type="ECO:0000256" key="53">
    <source>
        <dbReference type="ARBA" id="ARBA00049449"/>
    </source>
</evidence>
<dbReference type="Pfam" id="PF08659">
    <property type="entry name" value="KR"/>
    <property type="match status" value="1"/>
</dbReference>
<dbReference type="InterPro" id="IPR001031">
    <property type="entry name" value="Thioesterase"/>
</dbReference>
<evidence type="ECO:0000256" key="30">
    <source>
        <dbReference type="ARBA" id="ARBA00047451"/>
    </source>
</evidence>
<evidence type="ECO:0000256" key="17">
    <source>
        <dbReference type="ARBA" id="ARBA00023373"/>
    </source>
</evidence>
<evidence type="ECO:0000256" key="3">
    <source>
        <dbReference type="ARBA" id="ARBA00012480"/>
    </source>
</evidence>
<keyword evidence="60" id="KW-1185">Reference proteome</keyword>
<comment type="catalytic activity">
    <reaction evidence="45">
        <text>hexadecanoyl-[ACP] + H2O = hexadecanoate + holo-[ACP] + H(+)</text>
        <dbReference type="Rhea" id="RHEA:41932"/>
        <dbReference type="Rhea" id="RHEA-COMP:9652"/>
        <dbReference type="Rhea" id="RHEA-COMP:9685"/>
        <dbReference type="ChEBI" id="CHEBI:7896"/>
        <dbReference type="ChEBI" id="CHEBI:15377"/>
        <dbReference type="ChEBI" id="CHEBI:15378"/>
        <dbReference type="ChEBI" id="CHEBI:64479"/>
        <dbReference type="ChEBI" id="CHEBI:78483"/>
        <dbReference type="EC" id="3.1.2.14"/>
    </reaction>
    <physiologicalReaction direction="left-to-right" evidence="45">
        <dbReference type="Rhea" id="RHEA:41933"/>
    </physiologicalReaction>
</comment>
<evidence type="ECO:0000256" key="6">
    <source>
        <dbReference type="ARBA" id="ARBA00013191"/>
    </source>
</evidence>
<dbReference type="InterPro" id="IPR001227">
    <property type="entry name" value="Ac_transferase_dom_sf"/>
</dbReference>
<dbReference type="Gene3D" id="3.30.70.3290">
    <property type="match status" value="1"/>
</dbReference>
<dbReference type="Pfam" id="PF21149">
    <property type="entry name" value="FAS_pseudo-KR"/>
    <property type="match status" value="1"/>
</dbReference>
<comment type="catalytic activity">
    <reaction evidence="47">
        <text>(2E)-octadecenoyl-[ACP] + NADPH + H(+) = octadecanoyl-[ACP] + NADP(+)</text>
        <dbReference type="Rhea" id="RHEA:41928"/>
        <dbReference type="Rhea" id="RHEA-COMP:9655"/>
        <dbReference type="Rhea" id="RHEA-COMP:9656"/>
        <dbReference type="ChEBI" id="CHEBI:15378"/>
        <dbReference type="ChEBI" id="CHEBI:57783"/>
        <dbReference type="ChEBI" id="CHEBI:58349"/>
        <dbReference type="ChEBI" id="CHEBI:78489"/>
        <dbReference type="ChEBI" id="CHEBI:78495"/>
    </reaction>
    <physiologicalReaction direction="left-to-right" evidence="47">
        <dbReference type="Rhea" id="RHEA:41929"/>
    </physiologicalReaction>
</comment>
<evidence type="ECO:0000256" key="34">
    <source>
        <dbReference type="ARBA" id="ARBA00047897"/>
    </source>
</evidence>
<dbReference type="GO" id="GO:0004316">
    <property type="term" value="F:3-oxoacyl-[acyl-carrier-protein] reductase (NADPH) activity"/>
    <property type="evidence" value="ECO:0007669"/>
    <property type="project" value="UniProtKB-EC"/>
</dbReference>
<evidence type="ECO:0000256" key="33">
    <source>
        <dbReference type="ARBA" id="ARBA00047810"/>
    </source>
</evidence>
<comment type="pathway">
    <text evidence="1">Lipid metabolism.</text>
</comment>
<reference evidence="61" key="2">
    <citation type="submission" date="2025-08" db="UniProtKB">
        <authorList>
            <consortium name="RefSeq"/>
        </authorList>
    </citation>
    <scope>IDENTIFICATION</scope>
    <source>
        <tissue evidence="61">Whole organism</tissue>
    </source>
</reference>
<comment type="catalytic activity">
    <reaction evidence="18">
        <text>(3R)-hydroxydecanoyl-[ACP] = (2E)-decenoyl-[ACP] + H2O</text>
        <dbReference type="Rhea" id="RHEA:41860"/>
        <dbReference type="Rhea" id="RHEA-COMP:9638"/>
        <dbReference type="Rhea" id="RHEA-COMP:9639"/>
        <dbReference type="ChEBI" id="CHEBI:15377"/>
        <dbReference type="ChEBI" id="CHEBI:78466"/>
        <dbReference type="ChEBI" id="CHEBI:78467"/>
    </reaction>
    <physiologicalReaction direction="left-to-right" evidence="18">
        <dbReference type="Rhea" id="RHEA:41861"/>
    </physiologicalReaction>
</comment>
<dbReference type="PROSITE" id="PS00606">
    <property type="entry name" value="KS3_1"/>
    <property type="match status" value="1"/>
</dbReference>
<evidence type="ECO:0000256" key="38">
    <source>
        <dbReference type="ARBA" id="ARBA00048281"/>
    </source>
</evidence>
<dbReference type="InterPro" id="IPR042104">
    <property type="entry name" value="PKS_dehydratase_sf"/>
</dbReference>
<dbReference type="GO" id="GO:0019171">
    <property type="term" value="F:(3R)-hydroxyacyl-[acyl-carrier-protein] dehydratase activity"/>
    <property type="evidence" value="ECO:0007669"/>
    <property type="project" value="UniProtKB-EC"/>
</dbReference>
<comment type="catalytic activity">
    <reaction evidence="42">
        <text>3-oxohexanoyl-[ACP] + NADPH + H(+) = (3R)-hydroxyhexanoyl-[ACP] + NADP(+)</text>
        <dbReference type="Rhea" id="RHEA:41824"/>
        <dbReference type="Rhea" id="RHEA-COMP:9629"/>
        <dbReference type="Rhea" id="RHEA-COMP:9630"/>
        <dbReference type="ChEBI" id="CHEBI:15378"/>
        <dbReference type="ChEBI" id="CHEBI:57783"/>
        <dbReference type="ChEBI" id="CHEBI:58349"/>
        <dbReference type="ChEBI" id="CHEBI:78456"/>
        <dbReference type="ChEBI" id="CHEBI:78457"/>
    </reaction>
    <physiologicalReaction direction="left-to-right" evidence="42">
        <dbReference type="Rhea" id="RHEA:41825"/>
    </physiologicalReaction>
</comment>
<comment type="catalytic activity">
    <reaction evidence="55">
        <text>octanoyl-[ACP] + malonyl-[ACP] + H(+) = 3-oxodecanoyl-[ACP] + holo-[ACP] + CO2</text>
        <dbReference type="Rhea" id="RHEA:41852"/>
        <dbReference type="Rhea" id="RHEA-COMP:9623"/>
        <dbReference type="Rhea" id="RHEA-COMP:9636"/>
        <dbReference type="Rhea" id="RHEA-COMP:9637"/>
        <dbReference type="Rhea" id="RHEA-COMP:9685"/>
        <dbReference type="ChEBI" id="CHEBI:15378"/>
        <dbReference type="ChEBI" id="CHEBI:16526"/>
        <dbReference type="ChEBI" id="CHEBI:64479"/>
        <dbReference type="ChEBI" id="CHEBI:78449"/>
        <dbReference type="ChEBI" id="CHEBI:78463"/>
        <dbReference type="ChEBI" id="CHEBI:78464"/>
    </reaction>
    <physiologicalReaction direction="left-to-right" evidence="55">
        <dbReference type="Rhea" id="RHEA:41853"/>
    </physiologicalReaction>
</comment>
<feature type="region of interest" description="N-terminal hotdog fold" evidence="56">
    <location>
        <begin position="869"/>
        <end position="993"/>
    </location>
</feature>
<feature type="domain" description="Carrier" evidence="57">
    <location>
        <begin position="2024"/>
        <end position="2101"/>
    </location>
</feature>
<dbReference type="GO" id="GO:0004315">
    <property type="term" value="F:3-oxoacyl-[acyl-carrier-protein] synthase activity"/>
    <property type="evidence" value="ECO:0007669"/>
    <property type="project" value="UniProtKB-EC"/>
</dbReference>
<evidence type="ECO:0000256" key="12">
    <source>
        <dbReference type="ARBA" id="ARBA00022898"/>
    </source>
</evidence>
<evidence type="ECO:0000256" key="54">
    <source>
        <dbReference type="ARBA" id="ARBA00049521"/>
    </source>
</evidence>
<dbReference type="SUPFAM" id="SSF53901">
    <property type="entry name" value="Thiolase-like"/>
    <property type="match status" value="1"/>
</dbReference>
<evidence type="ECO:0000256" key="25">
    <source>
        <dbReference type="ARBA" id="ARBA00044883"/>
    </source>
</evidence>
<evidence type="ECO:0000256" key="41">
    <source>
        <dbReference type="ARBA" id="ARBA00048506"/>
    </source>
</evidence>
<organism evidence="60 61">
    <name type="scientific">Frankliniella occidentalis</name>
    <name type="common">Western flower thrips</name>
    <name type="synonym">Euthrips occidentalis</name>
    <dbReference type="NCBI Taxonomy" id="133901"/>
    <lineage>
        <taxon>Eukaryota</taxon>
        <taxon>Metazoa</taxon>
        <taxon>Ecdysozoa</taxon>
        <taxon>Arthropoda</taxon>
        <taxon>Hexapoda</taxon>
        <taxon>Insecta</taxon>
        <taxon>Pterygota</taxon>
        <taxon>Neoptera</taxon>
        <taxon>Paraneoptera</taxon>
        <taxon>Thysanoptera</taxon>
        <taxon>Terebrantia</taxon>
        <taxon>Thripoidea</taxon>
        <taxon>Thripidae</taxon>
        <taxon>Frankliniella</taxon>
    </lineage>
</organism>
<dbReference type="RefSeq" id="XP_052132741.1">
    <property type="nucleotide sequence ID" value="XM_052276781.1"/>
</dbReference>
<dbReference type="Gene3D" id="3.10.129.110">
    <property type="entry name" value="Polyketide synthase dehydratase"/>
    <property type="match status" value="1"/>
</dbReference>
<dbReference type="SUPFAM" id="SSF53474">
    <property type="entry name" value="alpha/beta-Hydrolases"/>
    <property type="match status" value="1"/>
</dbReference>
<comment type="catalytic activity">
    <reaction evidence="21">
        <text>(3R)-hydroxyoctadecanoyl-[ACP] = (2E)-octadecenoyl-[ACP] + H2O</text>
        <dbReference type="Rhea" id="RHEA:41924"/>
        <dbReference type="Rhea" id="RHEA-COMP:9654"/>
        <dbReference type="Rhea" id="RHEA-COMP:9655"/>
        <dbReference type="ChEBI" id="CHEBI:15377"/>
        <dbReference type="ChEBI" id="CHEBI:78488"/>
        <dbReference type="ChEBI" id="CHEBI:78489"/>
    </reaction>
    <physiologicalReaction direction="left-to-right" evidence="21">
        <dbReference type="Rhea" id="RHEA:41925"/>
    </physiologicalReaction>
</comment>
<comment type="catalytic activity">
    <reaction evidence="16">
        <text>(3R)-hydroxydodecanoyl-[ACP] = (2E)-dodecenoyl-[ACP] + H2O</text>
        <dbReference type="Rhea" id="RHEA:41876"/>
        <dbReference type="Rhea" id="RHEA-COMP:9642"/>
        <dbReference type="Rhea" id="RHEA-COMP:9643"/>
        <dbReference type="ChEBI" id="CHEBI:15377"/>
        <dbReference type="ChEBI" id="CHEBI:78470"/>
        <dbReference type="ChEBI" id="CHEBI:78472"/>
    </reaction>
    <physiologicalReaction direction="left-to-right" evidence="16">
        <dbReference type="Rhea" id="RHEA:41877"/>
    </physiologicalReaction>
</comment>
<evidence type="ECO:0000256" key="19">
    <source>
        <dbReference type="ARBA" id="ARBA00023394"/>
    </source>
</evidence>
<evidence type="ECO:0000256" key="1">
    <source>
        <dbReference type="ARBA" id="ARBA00005189"/>
    </source>
</evidence>
<comment type="catalytic activity">
    <reaction evidence="54">
        <text>(2E)-decenoyl-[ACP] + NADPH + H(+) = decanoyl-[ACP] + NADP(+)</text>
        <dbReference type="Rhea" id="RHEA:41864"/>
        <dbReference type="Rhea" id="RHEA-COMP:9639"/>
        <dbReference type="Rhea" id="RHEA-COMP:9640"/>
        <dbReference type="ChEBI" id="CHEBI:15378"/>
        <dbReference type="ChEBI" id="CHEBI:57783"/>
        <dbReference type="ChEBI" id="CHEBI:58349"/>
        <dbReference type="ChEBI" id="CHEBI:78467"/>
        <dbReference type="ChEBI" id="CHEBI:78468"/>
    </reaction>
    <physiologicalReaction direction="left-to-right" evidence="54">
        <dbReference type="Rhea" id="RHEA:41865"/>
    </physiologicalReaction>
</comment>
<gene>
    <name evidence="61" type="primary">LOC113217410</name>
</gene>
<keyword evidence="13" id="KW-0007">Acetylation</keyword>
<dbReference type="SMART" id="SM00823">
    <property type="entry name" value="PKS_PP"/>
    <property type="match status" value="1"/>
</dbReference>
<comment type="catalytic activity">
    <reaction evidence="27">
        <text>hexanoyl-[ACP] + malonyl-[ACP] + H(+) = 3-oxooctanoyl-[ACP] + holo-[ACP] + CO2</text>
        <dbReference type="Rhea" id="RHEA:41836"/>
        <dbReference type="Rhea" id="RHEA-COMP:9623"/>
        <dbReference type="Rhea" id="RHEA-COMP:9632"/>
        <dbReference type="Rhea" id="RHEA-COMP:9633"/>
        <dbReference type="Rhea" id="RHEA-COMP:9685"/>
        <dbReference type="ChEBI" id="CHEBI:15378"/>
        <dbReference type="ChEBI" id="CHEBI:16526"/>
        <dbReference type="ChEBI" id="CHEBI:64479"/>
        <dbReference type="ChEBI" id="CHEBI:78449"/>
        <dbReference type="ChEBI" id="CHEBI:78459"/>
        <dbReference type="ChEBI" id="CHEBI:78460"/>
    </reaction>
    <physiologicalReaction direction="left-to-right" evidence="27">
        <dbReference type="Rhea" id="RHEA:41837"/>
    </physiologicalReaction>
</comment>
<evidence type="ECO:0000256" key="24">
    <source>
        <dbReference type="ARBA" id="ARBA00023442"/>
    </source>
</evidence>
<dbReference type="Pfam" id="PF00975">
    <property type="entry name" value="Thioesterase"/>
    <property type="match status" value="1"/>
</dbReference>
<evidence type="ECO:0000256" key="8">
    <source>
        <dbReference type="ARBA" id="ARBA00022450"/>
    </source>
</evidence>
<comment type="catalytic activity">
    <reaction evidence="20">
        <text>(3R)-hydroxytetradecanoyl-[ACP] = (2E)-tetradecenoyl-[ACP] + H2O</text>
        <dbReference type="Rhea" id="RHEA:41892"/>
        <dbReference type="Rhea" id="RHEA-COMP:9646"/>
        <dbReference type="Rhea" id="RHEA-COMP:9647"/>
        <dbReference type="ChEBI" id="CHEBI:15377"/>
        <dbReference type="ChEBI" id="CHEBI:78474"/>
        <dbReference type="ChEBI" id="CHEBI:78475"/>
    </reaction>
    <physiologicalReaction direction="left-to-right" evidence="20">
        <dbReference type="Rhea" id="RHEA:41893"/>
    </physiologicalReaction>
</comment>
<dbReference type="CDD" id="cd00833">
    <property type="entry name" value="PKS"/>
    <property type="match status" value="1"/>
</dbReference>
<dbReference type="EC" id="1.3.1.39" evidence="2"/>
<dbReference type="SMART" id="SM00829">
    <property type="entry name" value="PKS_ER"/>
    <property type="match status" value="1"/>
</dbReference>
<evidence type="ECO:0000256" key="31">
    <source>
        <dbReference type="ARBA" id="ARBA00047500"/>
    </source>
</evidence>
<dbReference type="InterPro" id="IPR013968">
    <property type="entry name" value="PKS_KR"/>
</dbReference>
<dbReference type="Gene3D" id="3.40.50.1820">
    <property type="entry name" value="alpha/beta hydrolase"/>
    <property type="match status" value="1"/>
</dbReference>
<evidence type="ECO:0000256" key="45">
    <source>
        <dbReference type="ARBA" id="ARBA00048704"/>
    </source>
</evidence>
<comment type="catalytic activity">
    <reaction evidence="33">
        <text>(2E)-hexadecenoyl-[ACP] + NADPH + H(+) = hexadecanoyl-[ACP] + NADP(+)</text>
        <dbReference type="Rhea" id="RHEA:41912"/>
        <dbReference type="Rhea" id="RHEA-COMP:9651"/>
        <dbReference type="Rhea" id="RHEA-COMP:9652"/>
        <dbReference type="ChEBI" id="CHEBI:15378"/>
        <dbReference type="ChEBI" id="CHEBI:57783"/>
        <dbReference type="ChEBI" id="CHEBI:58349"/>
        <dbReference type="ChEBI" id="CHEBI:78481"/>
        <dbReference type="ChEBI" id="CHEBI:78483"/>
    </reaction>
    <physiologicalReaction direction="left-to-right" evidence="33">
        <dbReference type="Rhea" id="RHEA:41913"/>
    </physiologicalReaction>
</comment>
<dbReference type="GO" id="GO:0004312">
    <property type="term" value="F:fatty acid synthase activity"/>
    <property type="evidence" value="ECO:0007669"/>
    <property type="project" value="UniProtKB-EC"/>
</dbReference>
<evidence type="ECO:0000313" key="61">
    <source>
        <dbReference type="RefSeq" id="XP_052132741.1"/>
    </source>
</evidence>
<dbReference type="CDD" id="cd05195">
    <property type="entry name" value="enoyl_red"/>
    <property type="match status" value="1"/>
</dbReference>
<evidence type="ECO:0000256" key="52">
    <source>
        <dbReference type="ARBA" id="ARBA00049422"/>
    </source>
</evidence>
<dbReference type="InterPro" id="IPR029058">
    <property type="entry name" value="AB_hydrolase_fold"/>
</dbReference>
<comment type="catalytic activity">
    <reaction evidence="17">
        <text>(3R)-hydroxyhexanoyl-[ACP] = (2E)-hexenoyl-[ACP] + H2O</text>
        <dbReference type="Rhea" id="RHEA:41828"/>
        <dbReference type="Rhea" id="RHEA-COMP:9630"/>
        <dbReference type="Rhea" id="RHEA-COMP:9631"/>
        <dbReference type="ChEBI" id="CHEBI:15377"/>
        <dbReference type="ChEBI" id="CHEBI:78457"/>
        <dbReference type="ChEBI" id="CHEBI:78458"/>
    </reaction>
    <physiologicalReaction direction="left-to-right" evidence="17">
        <dbReference type="Rhea" id="RHEA:41829"/>
    </physiologicalReaction>
</comment>
<feature type="domain" description="PKS/mFAS DH" evidence="59">
    <location>
        <begin position="869"/>
        <end position="1136"/>
    </location>
</feature>
<dbReference type="GO" id="GO:0016297">
    <property type="term" value="F:fatty acyl-[ACP] hydrolase activity"/>
    <property type="evidence" value="ECO:0007669"/>
    <property type="project" value="UniProtKB-EC"/>
</dbReference>
<evidence type="ECO:0000256" key="32">
    <source>
        <dbReference type="ARBA" id="ARBA00047578"/>
    </source>
</evidence>
<evidence type="ECO:0000256" key="55">
    <source>
        <dbReference type="ARBA" id="ARBA00049533"/>
    </source>
</evidence>
<dbReference type="InterPro" id="IPR036736">
    <property type="entry name" value="ACP-like_sf"/>
</dbReference>
<dbReference type="PROSITE" id="PS52019">
    <property type="entry name" value="PKS_MFAS_DH"/>
    <property type="match status" value="1"/>
</dbReference>
<dbReference type="SUPFAM" id="SSF51735">
    <property type="entry name" value="NAD(P)-binding Rossmann-fold domains"/>
    <property type="match status" value="2"/>
</dbReference>
<evidence type="ECO:0000313" key="60">
    <source>
        <dbReference type="Proteomes" id="UP000504606"/>
    </source>
</evidence>
<dbReference type="EC" id="3.1.2.14" evidence="3"/>
<dbReference type="SUPFAM" id="SSF47336">
    <property type="entry name" value="ACP-like"/>
    <property type="match status" value="1"/>
</dbReference>
<evidence type="ECO:0000256" key="29">
    <source>
        <dbReference type="ARBA" id="ARBA00047440"/>
    </source>
</evidence>
<evidence type="ECO:0000256" key="2">
    <source>
        <dbReference type="ARBA" id="ARBA00012004"/>
    </source>
</evidence>
<evidence type="ECO:0000256" key="49">
    <source>
        <dbReference type="ARBA" id="ARBA00049171"/>
    </source>
</evidence>
<dbReference type="GeneID" id="113217410"/>
<dbReference type="InterPro" id="IPR049900">
    <property type="entry name" value="PKS_mFAS_DH"/>
</dbReference>
<keyword evidence="9" id="KW-0597">Phosphoprotein</keyword>
<comment type="function">
    <text evidence="24">Fatty acid synthetase is a multifunctional enzyme that catalyzes the de novo biosynthesis of long-chain saturated fatty acids starting from acetyl-CoA and malonyl-CoA in the presence of NADPH. This multifunctional protein contains 7 catalytic activities and a site for the binding of the prosthetic group 4'-phosphopantetheine of the acyl carrier protein ([ACP]) domain.</text>
</comment>
<dbReference type="Pfam" id="PF02801">
    <property type="entry name" value="Ketoacyl-synt_C"/>
    <property type="match status" value="1"/>
</dbReference>
<name>A0A9C6XB73_FRAOC</name>
<comment type="catalytic activity">
    <reaction evidence="43">
        <text>a 2,3-saturated acyl-[ACP] + NADP(+) = a (2E)-enoyl-[ACP] + NADPH + H(+)</text>
        <dbReference type="Rhea" id="RHEA:22564"/>
        <dbReference type="Rhea" id="RHEA-COMP:9925"/>
        <dbReference type="Rhea" id="RHEA-COMP:9926"/>
        <dbReference type="ChEBI" id="CHEBI:15378"/>
        <dbReference type="ChEBI" id="CHEBI:57783"/>
        <dbReference type="ChEBI" id="CHEBI:58349"/>
        <dbReference type="ChEBI" id="CHEBI:78784"/>
        <dbReference type="ChEBI" id="CHEBI:78785"/>
        <dbReference type="EC" id="1.3.1.39"/>
    </reaction>
    <physiologicalReaction direction="right-to-left" evidence="43">
        <dbReference type="Rhea" id="RHEA:22566"/>
    </physiologicalReaction>
</comment>
<dbReference type="InterPro" id="IPR016036">
    <property type="entry name" value="Malonyl_transacylase_ACP-bd"/>
</dbReference>
<dbReference type="Pfam" id="PF00698">
    <property type="entry name" value="Acyl_transf_1"/>
    <property type="match status" value="1"/>
</dbReference>
<dbReference type="SMART" id="SM00827">
    <property type="entry name" value="PKS_AT"/>
    <property type="match status" value="1"/>
</dbReference>
<dbReference type="InterPro" id="IPR050091">
    <property type="entry name" value="PKS_NRPS_Biosynth_Enz"/>
</dbReference>
<comment type="catalytic activity">
    <reaction evidence="46">
        <text>3-oxotetradecanoyl-[ACP] + NADPH + H(+) = (3R)-hydroxytetradecanoyl-[ACP] + NADP(+)</text>
        <dbReference type="Rhea" id="RHEA:41888"/>
        <dbReference type="Rhea" id="RHEA-COMP:9645"/>
        <dbReference type="Rhea" id="RHEA-COMP:9646"/>
        <dbReference type="ChEBI" id="CHEBI:15378"/>
        <dbReference type="ChEBI" id="CHEBI:57783"/>
        <dbReference type="ChEBI" id="CHEBI:58349"/>
        <dbReference type="ChEBI" id="CHEBI:78473"/>
        <dbReference type="ChEBI" id="CHEBI:78474"/>
    </reaction>
    <physiologicalReaction direction="left-to-right" evidence="46">
        <dbReference type="Rhea" id="RHEA:41889"/>
    </physiologicalReaction>
</comment>
<comment type="catalytic activity">
    <reaction evidence="49">
        <text>(2E)-tetradecenoyl-[ACP] + NADPH + H(+) = tetradecanoyl-[ACP] + NADP(+)</text>
        <dbReference type="Rhea" id="RHEA:41896"/>
        <dbReference type="Rhea" id="RHEA-COMP:9647"/>
        <dbReference type="Rhea" id="RHEA-COMP:9648"/>
        <dbReference type="ChEBI" id="CHEBI:15378"/>
        <dbReference type="ChEBI" id="CHEBI:57783"/>
        <dbReference type="ChEBI" id="CHEBI:58349"/>
        <dbReference type="ChEBI" id="CHEBI:78475"/>
        <dbReference type="ChEBI" id="CHEBI:78477"/>
    </reaction>
    <physiologicalReaction direction="left-to-right" evidence="49">
        <dbReference type="Rhea" id="RHEA:41897"/>
    </physiologicalReaction>
</comment>
<keyword evidence="12" id="KW-0663">Pyridoxal phosphate</keyword>